<gene>
    <name evidence="2" type="ORF">ACFOYY_03295</name>
</gene>
<evidence type="ECO:0000313" key="3">
    <source>
        <dbReference type="Proteomes" id="UP001595698"/>
    </source>
</evidence>
<accession>A0ABV8EU69</accession>
<dbReference type="Proteomes" id="UP001595698">
    <property type="component" value="Unassembled WGS sequence"/>
</dbReference>
<keyword evidence="1" id="KW-0732">Signal</keyword>
<feature type="chain" id="PRO_5046202223" description="Lipoprotein" evidence="1">
    <location>
        <begin position="19"/>
        <end position="301"/>
    </location>
</feature>
<sequence>MATAACVTTFLGAMSACSAPSPSDPPQSRLVQNESDLVLPLDAYDLTPEQRSAVQTARYLLIGRCVAGFGLNFKPHNTQPVTYPKNASYLGWLGAKKVAEYGYSGPPGQWEEVGAAVSGIRGYVIPREQDAVHVGTVRTYKGRAVPPEGCDGWAQRELNGNAPGPDGKVPAKPHIYKNFYVLMDDAAIAAYSDPQVRAAGSAWSECMRASGFTYPDPLAAESDRRWAGRGGEDSVWQPPGKDEIAVAVADEACRLKVDYSGARKRAYASAQEKVIAADRLTVDRLSNLLKVRYANAVKVLS</sequence>
<feature type="signal peptide" evidence="1">
    <location>
        <begin position="1"/>
        <end position="18"/>
    </location>
</feature>
<dbReference type="EMBL" id="JBHSBC010000002">
    <property type="protein sequence ID" value="MFC3979129.1"/>
    <property type="molecule type" value="Genomic_DNA"/>
</dbReference>
<protein>
    <recommendedName>
        <fullName evidence="4">Lipoprotein</fullName>
    </recommendedName>
</protein>
<organism evidence="2 3">
    <name type="scientific">Streptosporangium jomthongense</name>
    <dbReference type="NCBI Taxonomy" id="1193683"/>
    <lineage>
        <taxon>Bacteria</taxon>
        <taxon>Bacillati</taxon>
        <taxon>Actinomycetota</taxon>
        <taxon>Actinomycetes</taxon>
        <taxon>Streptosporangiales</taxon>
        <taxon>Streptosporangiaceae</taxon>
        <taxon>Streptosporangium</taxon>
    </lineage>
</organism>
<keyword evidence="3" id="KW-1185">Reference proteome</keyword>
<evidence type="ECO:0000313" key="2">
    <source>
        <dbReference type="EMBL" id="MFC3979129.1"/>
    </source>
</evidence>
<evidence type="ECO:0008006" key="4">
    <source>
        <dbReference type="Google" id="ProtNLM"/>
    </source>
</evidence>
<reference evidence="3" key="1">
    <citation type="journal article" date="2019" name="Int. J. Syst. Evol. Microbiol.">
        <title>The Global Catalogue of Microorganisms (GCM) 10K type strain sequencing project: providing services to taxonomists for standard genome sequencing and annotation.</title>
        <authorList>
            <consortium name="The Broad Institute Genomics Platform"/>
            <consortium name="The Broad Institute Genome Sequencing Center for Infectious Disease"/>
            <person name="Wu L."/>
            <person name="Ma J."/>
        </authorList>
    </citation>
    <scope>NUCLEOTIDE SEQUENCE [LARGE SCALE GENOMIC DNA]</scope>
    <source>
        <strain evidence="3">TBRC 7912</strain>
    </source>
</reference>
<comment type="caution">
    <text evidence="2">The sequence shown here is derived from an EMBL/GenBank/DDBJ whole genome shotgun (WGS) entry which is preliminary data.</text>
</comment>
<evidence type="ECO:0000256" key="1">
    <source>
        <dbReference type="SAM" id="SignalP"/>
    </source>
</evidence>
<dbReference type="RefSeq" id="WP_386187707.1">
    <property type="nucleotide sequence ID" value="NZ_JBHSBC010000002.1"/>
</dbReference>
<name>A0ABV8EU69_9ACTN</name>
<proteinExistence type="predicted"/>